<dbReference type="OrthoDB" id="3393036at2"/>
<dbReference type="Proteomes" id="UP000199393">
    <property type="component" value="Chromosome I"/>
</dbReference>
<proteinExistence type="predicted"/>
<accession>A0A1C3N1K2</accession>
<evidence type="ECO:0008006" key="3">
    <source>
        <dbReference type="Google" id="ProtNLM"/>
    </source>
</evidence>
<organism evidence="1 2">
    <name type="scientific">Micromonospora krabiensis</name>
    <dbReference type="NCBI Taxonomy" id="307121"/>
    <lineage>
        <taxon>Bacteria</taxon>
        <taxon>Bacillati</taxon>
        <taxon>Actinomycetota</taxon>
        <taxon>Actinomycetes</taxon>
        <taxon>Micromonosporales</taxon>
        <taxon>Micromonosporaceae</taxon>
        <taxon>Micromonospora</taxon>
    </lineage>
</organism>
<evidence type="ECO:0000313" key="2">
    <source>
        <dbReference type="Proteomes" id="UP000199393"/>
    </source>
</evidence>
<dbReference type="AlphaFoldDB" id="A0A1C3N1K2"/>
<reference evidence="2" key="1">
    <citation type="submission" date="2016-06" db="EMBL/GenBank/DDBJ databases">
        <authorList>
            <person name="Varghese N."/>
            <person name="Submissions Spin"/>
        </authorList>
    </citation>
    <scope>NUCLEOTIDE SEQUENCE [LARGE SCALE GENOMIC DNA]</scope>
    <source>
        <strain evidence="2">DSM 45344</strain>
    </source>
</reference>
<protein>
    <recommendedName>
        <fullName evidence="3">Flavin reductase</fullName>
    </recommendedName>
</protein>
<keyword evidence="2" id="KW-1185">Reference proteome</keyword>
<dbReference type="EMBL" id="LT598496">
    <property type="protein sequence ID" value="SBV26438.1"/>
    <property type="molecule type" value="Genomic_DNA"/>
</dbReference>
<gene>
    <name evidence="1" type="ORF">GA0070620_1927</name>
</gene>
<dbReference type="RefSeq" id="WP_091589538.1">
    <property type="nucleotide sequence ID" value="NZ_JBHRWG010000003.1"/>
</dbReference>
<name>A0A1C3N1K2_9ACTN</name>
<sequence>MNGGVPRHPALPDDHLPVTPDWTCATCGADWPCATKRRRLLDEYQRDRAALGVYLAACLASASDQLRRVPVAALQQRFTGWLPRPRRSF</sequence>
<evidence type="ECO:0000313" key="1">
    <source>
        <dbReference type="EMBL" id="SBV26438.1"/>
    </source>
</evidence>